<protein>
    <submittedName>
        <fullName evidence="1">Uncharacterized protein</fullName>
    </submittedName>
</protein>
<proteinExistence type="predicted"/>
<dbReference type="EMBL" id="JAIZAY010000001">
    <property type="protein sequence ID" value="KAJ8050157.1"/>
    <property type="molecule type" value="Genomic_DNA"/>
</dbReference>
<reference evidence="1" key="1">
    <citation type="submission" date="2021-10" db="EMBL/GenBank/DDBJ databases">
        <title>Tropical sea cucumber genome reveals ecological adaptation and Cuvierian tubules defense mechanism.</title>
        <authorList>
            <person name="Chen T."/>
        </authorList>
    </citation>
    <scope>NUCLEOTIDE SEQUENCE</scope>
    <source>
        <strain evidence="1">Nanhai2018</strain>
        <tissue evidence="1">Muscle</tissue>
    </source>
</reference>
<keyword evidence="2" id="KW-1185">Reference proteome</keyword>
<organism evidence="1 2">
    <name type="scientific">Holothuria leucospilota</name>
    <name type="common">Black long sea cucumber</name>
    <name type="synonym">Mertensiothuria leucospilota</name>
    <dbReference type="NCBI Taxonomy" id="206669"/>
    <lineage>
        <taxon>Eukaryota</taxon>
        <taxon>Metazoa</taxon>
        <taxon>Echinodermata</taxon>
        <taxon>Eleutherozoa</taxon>
        <taxon>Echinozoa</taxon>
        <taxon>Holothuroidea</taxon>
        <taxon>Aspidochirotacea</taxon>
        <taxon>Aspidochirotida</taxon>
        <taxon>Holothuriidae</taxon>
        <taxon>Holothuria</taxon>
    </lineage>
</organism>
<evidence type="ECO:0000313" key="1">
    <source>
        <dbReference type="EMBL" id="KAJ8050157.1"/>
    </source>
</evidence>
<gene>
    <name evidence="1" type="ORF">HOLleu_03250</name>
</gene>
<comment type="caution">
    <text evidence="1">The sequence shown here is derived from an EMBL/GenBank/DDBJ whole genome shotgun (WGS) entry which is preliminary data.</text>
</comment>
<sequence>MKLVINALIGKGFLTLDLLNARITSFNYGTPDKHNKPCALTAHAIRNPDGAPGQNAGQMWCLMRHLPVMLGDLIPEDDEHWDLLLALLDCMDLIFSPVVSSGDTKYLEQLIRDHHSLFLELFAGRNLKPKHHFMTHYPSAIRLYGPLIHLWVMRFEAFHNFSRRLSHIVCNFQNIAKTLAYRNQMLLCYNIMCKSTYVERSVEIGSGESVILASLTNSAEISQHFEMALYDEVFIARWCKVYGIEYRKHLMVVVDKTAEGGPAFGKIRHILVHGENISFLCELWHTFGFDKHMYQFMHFYFLFILFRLQRNMMETVLPLQKMILQSLLMKFLKR</sequence>
<dbReference type="AlphaFoldDB" id="A0A9Q1HHI0"/>
<dbReference type="PANTHER" id="PTHR31912">
    <property type="entry name" value="IP13529P"/>
    <property type="match status" value="1"/>
</dbReference>
<accession>A0A9Q1HHI0</accession>
<dbReference type="OrthoDB" id="9995573at2759"/>
<evidence type="ECO:0000313" key="2">
    <source>
        <dbReference type="Proteomes" id="UP001152320"/>
    </source>
</evidence>
<name>A0A9Q1HHI0_HOLLE</name>
<dbReference type="Proteomes" id="UP001152320">
    <property type="component" value="Chromosome 1"/>
</dbReference>
<dbReference type="PANTHER" id="PTHR31912:SF34">
    <property type="entry name" value="NOTOCHORD-RELATED PROTEIN"/>
    <property type="match status" value="1"/>
</dbReference>